<keyword evidence="1" id="KW-0472">Membrane</keyword>
<keyword evidence="1" id="KW-1133">Transmembrane helix</keyword>
<dbReference type="Proteomes" id="UP000886657">
    <property type="component" value="Unassembled WGS sequence"/>
</dbReference>
<proteinExistence type="predicted"/>
<evidence type="ECO:0000313" key="2">
    <source>
        <dbReference type="EMBL" id="MBK9796918.1"/>
    </source>
</evidence>
<reference evidence="2" key="1">
    <citation type="submission" date="2020-10" db="EMBL/GenBank/DDBJ databases">
        <title>Connecting structure to function with the recovery of over 1000 high-quality activated sludge metagenome-assembled genomes encoding full-length rRNA genes using long-read sequencing.</title>
        <authorList>
            <person name="Singleton C.M."/>
            <person name="Petriglieri F."/>
            <person name="Kristensen J.M."/>
            <person name="Kirkegaard R.H."/>
            <person name="Michaelsen T.Y."/>
            <person name="Andersen M.H."/>
            <person name="Karst S.M."/>
            <person name="Dueholm M.S."/>
            <person name="Nielsen P.H."/>
            <person name="Albertsen M."/>
        </authorList>
    </citation>
    <scope>NUCLEOTIDE SEQUENCE</scope>
    <source>
        <strain evidence="2">Skiv_18-Q3-R9-52_MAXAC.067</strain>
    </source>
</reference>
<dbReference type="EMBL" id="JADKIO010000008">
    <property type="protein sequence ID" value="MBK9796918.1"/>
    <property type="molecule type" value="Genomic_DNA"/>
</dbReference>
<evidence type="ECO:0000313" key="3">
    <source>
        <dbReference type="Proteomes" id="UP000886657"/>
    </source>
</evidence>
<dbReference type="AlphaFoldDB" id="A0A9D7SIM1"/>
<sequence>MTLATLLPLALLQPKADEAALAGLMAFGCIFWLFLIVVAMAFPIFCFWRIFTKAGYNGAMALIWLVPVVGPIVVLCILAFGTWPGGQRG</sequence>
<feature type="transmembrane region" description="Helical" evidence="1">
    <location>
        <begin position="62"/>
        <end position="83"/>
    </location>
</feature>
<protein>
    <submittedName>
        <fullName evidence="2">Uncharacterized protein</fullName>
    </submittedName>
</protein>
<organism evidence="2 3">
    <name type="scientific">Candidatus Geothrix skivensis</name>
    <dbReference type="NCBI Taxonomy" id="2954439"/>
    <lineage>
        <taxon>Bacteria</taxon>
        <taxon>Pseudomonadati</taxon>
        <taxon>Acidobacteriota</taxon>
        <taxon>Holophagae</taxon>
        <taxon>Holophagales</taxon>
        <taxon>Holophagaceae</taxon>
        <taxon>Geothrix</taxon>
    </lineage>
</organism>
<name>A0A9D7SIM1_9BACT</name>
<feature type="transmembrane region" description="Helical" evidence="1">
    <location>
        <begin position="29"/>
        <end position="50"/>
    </location>
</feature>
<keyword evidence="1" id="KW-0812">Transmembrane</keyword>
<accession>A0A9D7SIM1</accession>
<gene>
    <name evidence="2" type="ORF">IPP58_10560</name>
</gene>
<evidence type="ECO:0000256" key="1">
    <source>
        <dbReference type="SAM" id="Phobius"/>
    </source>
</evidence>
<comment type="caution">
    <text evidence="2">The sequence shown here is derived from an EMBL/GenBank/DDBJ whole genome shotgun (WGS) entry which is preliminary data.</text>
</comment>